<organism evidence="1 2">
    <name type="scientific">Tepidimonas fonticaldi</name>
    <dbReference type="NCBI Taxonomy" id="1101373"/>
    <lineage>
        <taxon>Bacteria</taxon>
        <taxon>Pseudomonadati</taxon>
        <taxon>Pseudomonadota</taxon>
        <taxon>Betaproteobacteria</taxon>
        <taxon>Burkholderiales</taxon>
        <taxon>Tepidimonas</taxon>
    </lineage>
</organism>
<evidence type="ECO:0000313" key="2">
    <source>
        <dbReference type="Proteomes" id="UP000316388"/>
    </source>
</evidence>
<dbReference type="GO" id="GO:0006508">
    <property type="term" value="P:proteolysis"/>
    <property type="evidence" value="ECO:0007669"/>
    <property type="project" value="InterPro"/>
</dbReference>
<dbReference type="Pfam" id="PF01244">
    <property type="entry name" value="Peptidase_M19"/>
    <property type="match status" value="1"/>
</dbReference>
<comment type="caution">
    <text evidence="1">The sequence shown here is derived from an EMBL/GenBank/DDBJ whole genome shotgun (WGS) entry which is preliminary data.</text>
</comment>
<dbReference type="RefSeq" id="WP_143969343.1">
    <property type="nucleotide sequence ID" value="NZ_VJOO01000020.1"/>
</dbReference>
<dbReference type="EMBL" id="VJOO01000020">
    <property type="protein sequence ID" value="TSE36309.1"/>
    <property type="molecule type" value="Genomic_DNA"/>
</dbReference>
<accession>A0A554XKG4</accession>
<dbReference type="GO" id="GO:0070573">
    <property type="term" value="F:metallodipeptidase activity"/>
    <property type="evidence" value="ECO:0007669"/>
    <property type="project" value="InterPro"/>
</dbReference>
<sequence length="365" mass="39300">MWDDEDGRGGSGRWQVVGCSRRAVLGLGLGIAALGGRPGWAQSPAPVVPLADTHSHMGLFGPTKSATFSPDRFMAEGHVKLVAWKWVPDYELVRRGANGELLPPPAPPDPDRMWAATEAGWRAMRDSATQAGVAIVLGKDDVEAARAGHTSVVLASEGCDFVDAALERVDAAYRMGVRHLQLVHYTPNPLADVQARPTQHGGLTSLGRDLIARCNQRGILVDLAHLTPEAAAEAAALSSRPVIWSHSALRVGRHFASRNERLLPLETARAIASRGGVVGLWGFDQTAGYRLSGYVRLILEAVEHLGEDHVVFGTDMSGLRNWTVLRHYGDLGKAVEELISAGLPETVLRKIAFDNYARVLTASLT</sequence>
<gene>
    <name evidence="1" type="ORF">Tfont_02038</name>
</gene>
<dbReference type="PANTHER" id="PTHR10443">
    <property type="entry name" value="MICROSOMAL DIPEPTIDASE"/>
    <property type="match status" value="1"/>
</dbReference>
<dbReference type="PANTHER" id="PTHR10443:SF12">
    <property type="entry name" value="DIPEPTIDASE"/>
    <property type="match status" value="1"/>
</dbReference>
<dbReference type="InterPro" id="IPR032466">
    <property type="entry name" value="Metal_Hydrolase"/>
</dbReference>
<reference evidence="1 2" key="1">
    <citation type="submission" date="2019-07" db="EMBL/GenBank/DDBJ databases">
        <title>Tepidimonas fonticaldi AT-A2 draft genome.</title>
        <authorList>
            <person name="Da Costa M.S."/>
            <person name="Froufe H.J.C."/>
            <person name="Egas C."/>
            <person name="Albuquerque L."/>
        </authorList>
    </citation>
    <scope>NUCLEOTIDE SEQUENCE [LARGE SCALE GENOMIC DNA]</scope>
    <source>
        <strain evidence="1 2">AT-A2</strain>
    </source>
</reference>
<dbReference type="AlphaFoldDB" id="A0A554XKG4"/>
<evidence type="ECO:0000313" key="1">
    <source>
        <dbReference type="EMBL" id="TSE36309.1"/>
    </source>
</evidence>
<dbReference type="SUPFAM" id="SSF51556">
    <property type="entry name" value="Metallo-dependent hydrolases"/>
    <property type="match status" value="1"/>
</dbReference>
<dbReference type="Proteomes" id="UP000316388">
    <property type="component" value="Unassembled WGS sequence"/>
</dbReference>
<dbReference type="PROSITE" id="PS51365">
    <property type="entry name" value="RENAL_DIPEPTIDASE_2"/>
    <property type="match status" value="1"/>
</dbReference>
<proteinExistence type="predicted"/>
<dbReference type="InterPro" id="IPR008257">
    <property type="entry name" value="Pept_M19"/>
</dbReference>
<dbReference type="Gene3D" id="3.20.20.140">
    <property type="entry name" value="Metal-dependent hydrolases"/>
    <property type="match status" value="1"/>
</dbReference>
<protein>
    <submittedName>
        <fullName evidence="1">Membrane dipeptidase (Peptidase family M19)</fullName>
    </submittedName>
</protein>
<name>A0A554XKG4_9BURK</name>